<proteinExistence type="predicted"/>
<dbReference type="EMBL" id="JAPCWZ010000002">
    <property type="protein sequence ID" value="KAK8877029.1"/>
    <property type="molecule type" value="Genomic_DNA"/>
</dbReference>
<organism evidence="1 2">
    <name type="scientific">Apiospora arundinis</name>
    <dbReference type="NCBI Taxonomy" id="335852"/>
    <lineage>
        <taxon>Eukaryota</taxon>
        <taxon>Fungi</taxon>
        <taxon>Dikarya</taxon>
        <taxon>Ascomycota</taxon>
        <taxon>Pezizomycotina</taxon>
        <taxon>Sordariomycetes</taxon>
        <taxon>Xylariomycetidae</taxon>
        <taxon>Amphisphaeriales</taxon>
        <taxon>Apiosporaceae</taxon>
        <taxon>Apiospora</taxon>
    </lineage>
</organism>
<evidence type="ECO:0000313" key="2">
    <source>
        <dbReference type="Proteomes" id="UP001390339"/>
    </source>
</evidence>
<keyword evidence="2" id="KW-1185">Reference proteome</keyword>
<sequence>MKARGRTSGCLDLSSSSPAKISTIKTITYGPDPDCERIVGNERKPDMCAYQTVFEQKAVILGQDSVEEYEIQRRHISTPLPLELRRSIIKFVFPDIREEITVDPAYVFGSSLAVMLTDASS</sequence>
<comment type="caution">
    <text evidence="1">The sequence shown here is derived from an EMBL/GenBank/DDBJ whole genome shotgun (WGS) entry which is preliminary data.</text>
</comment>
<accession>A0ABR2JGW4</accession>
<evidence type="ECO:0008006" key="3">
    <source>
        <dbReference type="Google" id="ProtNLM"/>
    </source>
</evidence>
<dbReference type="Proteomes" id="UP001390339">
    <property type="component" value="Unassembled WGS sequence"/>
</dbReference>
<evidence type="ECO:0000313" key="1">
    <source>
        <dbReference type="EMBL" id="KAK8877029.1"/>
    </source>
</evidence>
<name>A0ABR2JGW4_9PEZI</name>
<reference evidence="1 2" key="1">
    <citation type="journal article" date="2024" name="IMA Fungus">
        <title>Apiospora arundinis, a panoply of carbohydrate-active enzymes and secondary metabolites.</title>
        <authorList>
            <person name="Sorensen T."/>
            <person name="Petersen C."/>
            <person name="Muurmann A.T."/>
            <person name="Christiansen J.V."/>
            <person name="Brundto M.L."/>
            <person name="Overgaard C.K."/>
            <person name="Boysen A.T."/>
            <person name="Wollenberg R.D."/>
            <person name="Larsen T.O."/>
            <person name="Sorensen J.L."/>
            <person name="Nielsen K.L."/>
            <person name="Sondergaard T.E."/>
        </authorList>
    </citation>
    <scope>NUCLEOTIDE SEQUENCE [LARGE SCALE GENOMIC DNA]</scope>
    <source>
        <strain evidence="1 2">AAU 773</strain>
    </source>
</reference>
<gene>
    <name evidence="1" type="ORF">PGQ11_001975</name>
</gene>
<protein>
    <recommendedName>
        <fullName evidence="3">Actin</fullName>
    </recommendedName>
</protein>